<dbReference type="SUPFAM" id="SSF46689">
    <property type="entry name" value="Homeodomain-like"/>
    <property type="match status" value="2"/>
</dbReference>
<dbReference type="SUPFAM" id="SSF51215">
    <property type="entry name" value="Regulatory protein AraC"/>
    <property type="match status" value="1"/>
</dbReference>
<dbReference type="Gene3D" id="1.10.10.60">
    <property type="entry name" value="Homeodomain-like"/>
    <property type="match status" value="2"/>
</dbReference>
<accession>A0A9D2GIE6</accession>
<keyword evidence="1" id="KW-0805">Transcription regulation</keyword>
<dbReference type="InterPro" id="IPR003313">
    <property type="entry name" value="AraC-bd"/>
</dbReference>
<dbReference type="AlphaFoldDB" id="A0A9D2GIE6"/>
<dbReference type="PROSITE" id="PS01124">
    <property type="entry name" value="HTH_ARAC_FAMILY_2"/>
    <property type="match status" value="1"/>
</dbReference>
<sequence>MEKNYKFGVFQNDKNIDLTIFQYGWERCAPLHSYGPAKRNHYLFHFIFSGKGYLSSNDSSGTTHLHRLEACQGFLICPNQVNTYYADENLPWEYAWVEFDGVKALEFLEMAGLSYDNPVYRLKKREYAPLIRDELMTIIDNTGQSSIFQIGHLYLFFDCLIRCSAQAKTTSAGKMKDFYIKEAISFIEQNYSRSITVEDVAAFCNLNRNYLGKLFREGTNQTLQHFLMYYRMNRAAELLKFSDMNIGEIGKMCGYPNQLHFSRAYKTIFGISPGRWREQNRTLPRLTKQQDESQERRE</sequence>
<dbReference type="Proteomes" id="UP000824101">
    <property type="component" value="Unassembled WGS sequence"/>
</dbReference>
<dbReference type="PANTHER" id="PTHR43280:SF2">
    <property type="entry name" value="HTH-TYPE TRANSCRIPTIONAL REGULATOR EXSA"/>
    <property type="match status" value="1"/>
</dbReference>
<evidence type="ECO:0000256" key="2">
    <source>
        <dbReference type="ARBA" id="ARBA00023125"/>
    </source>
</evidence>
<organism evidence="5 6">
    <name type="scientific">Candidatus Lachnoclostridium stercorigallinarum</name>
    <dbReference type="NCBI Taxonomy" id="2838634"/>
    <lineage>
        <taxon>Bacteria</taxon>
        <taxon>Bacillati</taxon>
        <taxon>Bacillota</taxon>
        <taxon>Clostridia</taxon>
        <taxon>Lachnospirales</taxon>
        <taxon>Lachnospiraceae</taxon>
    </lineage>
</organism>
<dbReference type="GO" id="GO:0043565">
    <property type="term" value="F:sequence-specific DNA binding"/>
    <property type="evidence" value="ECO:0007669"/>
    <property type="project" value="InterPro"/>
</dbReference>
<dbReference type="SMART" id="SM00342">
    <property type="entry name" value="HTH_ARAC"/>
    <property type="match status" value="1"/>
</dbReference>
<dbReference type="PRINTS" id="PR00032">
    <property type="entry name" value="HTHARAC"/>
</dbReference>
<evidence type="ECO:0000256" key="1">
    <source>
        <dbReference type="ARBA" id="ARBA00023015"/>
    </source>
</evidence>
<keyword evidence="2" id="KW-0238">DNA-binding</keyword>
<dbReference type="EMBL" id="DXBC01000130">
    <property type="protein sequence ID" value="HIZ79788.1"/>
    <property type="molecule type" value="Genomic_DNA"/>
</dbReference>
<evidence type="ECO:0000313" key="5">
    <source>
        <dbReference type="EMBL" id="HIZ79788.1"/>
    </source>
</evidence>
<protein>
    <submittedName>
        <fullName evidence="5">AraC family transcriptional regulator</fullName>
    </submittedName>
</protein>
<reference evidence="5" key="1">
    <citation type="journal article" date="2021" name="PeerJ">
        <title>Extensive microbial diversity within the chicken gut microbiome revealed by metagenomics and culture.</title>
        <authorList>
            <person name="Gilroy R."/>
            <person name="Ravi A."/>
            <person name="Getino M."/>
            <person name="Pursley I."/>
            <person name="Horton D.L."/>
            <person name="Alikhan N.F."/>
            <person name="Baker D."/>
            <person name="Gharbi K."/>
            <person name="Hall N."/>
            <person name="Watson M."/>
            <person name="Adriaenssens E.M."/>
            <person name="Foster-Nyarko E."/>
            <person name="Jarju S."/>
            <person name="Secka A."/>
            <person name="Antonio M."/>
            <person name="Oren A."/>
            <person name="Chaudhuri R.R."/>
            <person name="La Ragione R."/>
            <person name="Hildebrand F."/>
            <person name="Pallen M.J."/>
        </authorList>
    </citation>
    <scope>NUCLEOTIDE SEQUENCE</scope>
    <source>
        <strain evidence="5">ChiBcec1-1093</strain>
    </source>
</reference>
<dbReference type="PANTHER" id="PTHR43280">
    <property type="entry name" value="ARAC-FAMILY TRANSCRIPTIONAL REGULATOR"/>
    <property type="match status" value="1"/>
</dbReference>
<dbReference type="InterPro" id="IPR037923">
    <property type="entry name" value="HTH-like"/>
</dbReference>
<dbReference type="CDD" id="cd06986">
    <property type="entry name" value="cupin_MmsR-like_N"/>
    <property type="match status" value="1"/>
</dbReference>
<dbReference type="InterPro" id="IPR020449">
    <property type="entry name" value="Tscrpt_reg_AraC-type_HTH"/>
</dbReference>
<keyword evidence="3" id="KW-0804">Transcription</keyword>
<reference evidence="5" key="2">
    <citation type="submission" date="2021-04" db="EMBL/GenBank/DDBJ databases">
        <authorList>
            <person name="Gilroy R."/>
        </authorList>
    </citation>
    <scope>NUCLEOTIDE SEQUENCE</scope>
    <source>
        <strain evidence="5">ChiBcec1-1093</strain>
    </source>
</reference>
<gene>
    <name evidence="5" type="ORF">IAA17_08385</name>
</gene>
<dbReference type="InterPro" id="IPR018060">
    <property type="entry name" value="HTH_AraC"/>
</dbReference>
<dbReference type="GO" id="GO:0003700">
    <property type="term" value="F:DNA-binding transcription factor activity"/>
    <property type="evidence" value="ECO:0007669"/>
    <property type="project" value="InterPro"/>
</dbReference>
<comment type="caution">
    <text evidence="5">The sequence shown here is derived from an EMBL/GenBank/DDBJ whole genome shotgun (WGS) entry which is preliminary data.</text>
</comment>
<evidence type="ECO:0000259" key="4">
    <source>
        <dbReference type="PROSITE" id="PS01124"/>
    </source>
</evidence>
<dbReference type="InterPro" id="IPR009057">
    <property type="entry name" value="Homeodomain-like_sf"/>
</dbReference>
<proteinExistence type="predicted"/>
<evidence type="ECO:0000256" key="3">
    <source>
        <dbReference type="ARBA" id="ARBA00023163"/>
    </source>
</evidence>
<name>A0A9D2GIE6_9FIRM</name>
<feature type="domain" description="HTH araC/xylS-type" evidence="4">
    <location>
        <begin position="181"/>
        <end position="279"/>
    </location>
</feature>
<dbReference type="Pfam" id="PF02311">
    <property type="entry name" value="AraC_binding"/>
    <property type="match status" value="1"/>
</dbReference>
<dbReference type="Pfam" id="PF12833">
    <property type="entry name" value="HTH_18"/>
    <property type="match status" value="1"/>
</dbReference>
<evidence type="ECO:0000313" key="6">
    <source>
        <dbReference type="Proteomes" id="UP000824101"/>
    </source>
</evidence>